<keyword evidence="1" id="KW-0812">Transmembrane</keyword>
<evidence type="ECO:0000256" key="1">
    <source>
        <dbReference type="SAM" id="Phobius"/>
    </source>
</evidence>
<organism evidence="2 3">
    <name type="scientific">Comamonas thiooxydans</name>
    <dbReference type="NCBI Taxonomy" id="363952"/>
    <lineage>
        <taxon>Bacteria</taxon>
        <taxon>Pseudomonadati</taxon>
        <taxon>Pseudomonadota</taxon>
        <taxon>Betaproteobacteria</taxon>
        <taxon>Burkholderiales</taxon>
        <taxon>Comamonadaceae</taxon>
        <taxon>Comamonas</taxon>
    </lineage>
</organism>
<gene>
    <name evidence="2" type="ORF">N5D63_21745</name>
</gene>
<dbReference type="AlphaFoldDB" id="A0AA42Q451"/>
<feature type="transmembrane region" description="Helical" evidence="1">
    <location>
        <begin position="26"/>
        <end position="44"/>
    </location>
</feature>
<comment type="caution">
    <text evidence="2">The sequence shown here is derived from an EMBL/GenBank/DDBJ whole genome shotgun (WGS) entry which is preliminary data.</text>
</comment>
<sequence length="77" mass="8242">MPILHYRHRAINDREVQTKAMLRSKLGTLLVISAALSFAAGFALDAQGSIANLELWIASAVLLLLSGAVLIVLGQND</sequence>
<name>A0AA42Q451_9BURK</name>
<dbReference type="EMBL" id="JAOCEK010000026">
    <property type="protein sequence ID" value="MDH1336775.1"/>
    <property type="molecule type" value="Genomic_DNA"/>
</dbReference>
<dbReference type="Proteomes" id="UP001161065">
    <property type="component" value="Unassembled WGS sequence"/>
</dbReference>
<feature type="transmembrane region" description="Helical" evidence="1">
    <location>
        <begin position="56"/>
        <end position="74"/>
    </location>
</feature>
<evidence type="ECO:0000313" key="3">
    <source>
        <dbReference type="Proteomes" id="UP001161065"/>
    </source>
</evidence>
<proteinExistence type="predicted"/>
<accession>A0AA42Q451</accession>
<evidence type="ECO:0000313" key="2">
    <source>
        <dbReference type="EMBL" id="MDH1336775.1"/>
    </source>
</evidence>
<protein>
    <submittedName>
        <fullName evidence="2">Uncharacterized protein</fullName>
    </submittedName>
</protein>
<dbReference type="RefSeq" id="WP_280009261.1">
    <property type="nucleotide sequence ID" value="NZ_JAOCEK010000026.1"/>
</dbReference>
<keyword evidence="1" id="KW-1133">Transmembrane helix</keyword>
<reference evidence="2" key="1">
    <citation type="submission" date="2022-09" db="EMBL/GenBank/DDBJ databases">
        <title>Intensive care unit water sources are persistently colonized with multi-drug resistant bacteria and are the site of extensive horizontal gene transfer of antibiotic resistance genes.</title>
        <authorList>
            <person name="Diorio-Toth L."/>
        </authorList>
    </citation>
    <scope>NUCLEOTIDE SEQUENCE</scope>
    <source>
        <strain evidence="2">GD03832</strain>
    </source>
</reference>
<keyword evidence="1" id="KW-0472">Membrane</keyword>